<reference evidence="1 2" key="1">
    <citation type="submission" date="2019-04" db="EMBL/GenBank/DDBJ databases">
        <title>Bacillus sediminilitoris sp. nov., isolated from a tidal flat sediment on the East China Sea.</title>
        <authorList>
            <person name="Wei Y."/>
            <person name="Mao H."/>
            <person name="Fang J."/>
        </authorList>
    </citation>
    <scope>NUCLEOTIDE SEQUENCE [LARGE SCALE GENOMIC DNA]</scope>
    <source>
        <strain evidence="1 2">DSL-17</strain>
    </source>
</reference>
<evidence type="ECO:0000313" key="2">
    <source>
        <dbReference type="Proteomes" id="UP000310334"/>
    </source>
</evidence>
<keyword evidence="2" id="KW-1185">Reference proteome</keyword>
<accession>A0A4S4BVZ0</accession>
<dbReference type="Proteomes" id="UP000310334">
    <property type="component" value="Unassembled WGS sequence"/>
</dbReference>
<comment type="caution">
    <text evidence="1">The sequence shown here is derived from an EMBL/GenBank/DDBJ whole genome shotgun (WGS) entry which is preliminary data.</text>
</comment>
<gene>
    <name evidence="1" type="ORF">E6W99_13110</name>
</gene>
<evidence type="ECO:0000313" key="1">
    <source>
        <dbReference type="EMBL" id="THF79287.1"/>
    </source>
</evidence>
<dbReference type="EMBL" id="SSNT01000009">
    <property type="protein sequence ID" value="THF79287.1"/>
    <property type="molecule type" value="Genomic_DNA"/>
</dbReference>
<sequence>MIGADCATPAGAAEQAFTPRRLTARPAGKRASLAAINHTALLGKWQQSMLKQPSFKIINSCF</sequence>
<organism evidence="1 2">
    <name type="scientific">Metabacillus sediminilitoris</name>
    <dbReference type="NCBI Taxonomy" id="2567941"/>
    <lineage>
        <taxon>Bacteria</taxon>
        <taxon>Bacillati</taxon>
        <taxon>Bacillota</taxon>
        <taxon>Bacilli</taxon>
        <taxon>Bacillales</taxon>
        <taxon>Bacillaceae</taxon>
        <taxon>Metabacillus</taxon>
    </lineage>
</organism>
<proteinExistence type="predicted"/>
<dbReference type="AlphaFoldDB" id="A0A4S4BVZ0"/>
<name>A0A4S4BVZ0_9BACI</name>
<protein>
    <submittedName>
        <fullName evidence="1">Uncharacterized protein</fullName>
    </submittedName>
</protein>